<comment type="caution">
    <text evidence="2">The sequence shown here is derived from an EMBL/GenBank/DDBJ whole genome shotgun (WGS) entry which is preliminary data.</text>
</comment>
<reference evidence="2 3" key="1">
    <citation type="journal article" date="2024" name="Commun. Biol.">
        <title>Comparative genomic analysis of thermophilic fungi reveals convergent evolutionary adaptations and gene losses.</title>
        <authorList>
            <person name="Steindorff A.S."/>
            <person name="Aguilar-Pontes M.V."/>
            <person name="Robinson A.J."/>
            <person name="Andreopoulos B."/>
            <person name="LaButti K."/>
            <person name="Kuo A."/>
            <person name="Mondo S."/>
            <person name="Riley R."/>
            <person name="Otillar R."/>
            <person name="Haridas S."/>
            <person name="Lipzen A."/>
            <person name="Grimwood J."/>
            <person name="Schmutz J."/>
            <person name="Clum A."/>
            <person name="Reid I.D."/>
            <person name="Moisan M.C."/>
            <person name="Butler G."/>
            <person name="Nguyen T.T.M."/>
            <person name="Dewar K."/>
            <person name="Conant G."/>
            <person name="Drula E."/>
            <person name="Henrissat B."/>
            <person name="Hansel C."/>
            <person name="Singer S."/>
            <person name="Hutchinson M.I."/>
            <person name="de Vries R.P."/>
            <person name="Natvig D.O."/>
            <person name="Powell A.J."/>
            <person name="Tsang A."/>
            <person name="Grigoriev I.V."/>
        </authorList>
    </citation>
    <scope>NUCLEOTIDE SEQUENCE [LARGE SCALE GENOMIC DNA]</scope>
    <source>
        <strain evidence="2 3">ATCC 22073</strain>
    </source>
</reference>
<feature type="region of interest" description="Disordered" evidence="1">
    <location>
        <begin position="366"/>
        <end position="385"/>
    </location>
</feature>
<dbReference type="Gene3D" id="3.30.70.330">
    <property type="match status" value="1"/>
</dbReference>
<accession>A0ABR4DPE6</accession>
<proteinExistence type="predicted"/>
<evidence type="ECO:0000313" key="3">
    <source>
        <dbReference type="Proteomes" id="UP001600064"/>
    </source>
</evidence>
<gene>
    <name evidence="2" type="ORF">VTJ83DRAFT_1267</name>
</gene>
<dbReference type="CDD" id="cd12261">
    <property type="entry name" value="RRM1_3_MRN1"/>
    <property type="match status" value="1"/>
</dbReference>
<dbReference type="InterPro" id="IPR035979">
    <property type="entry name" value="RBD_domain_sf"/>
</dbReference>
<keyword evidence="3" id="KW-1185">Reference proteome</keyword>
<name>A0ABR4DPE6_9PEZI</name>
<protein>
    <recommendedName>
        <fullName evidence="4">RRM domain-containing protein</fullName>
    </recommendedName>
</protein>
<feature type="compositionally biased region" description="Low complexity" evidence="1">
    <location>
        <begin position="120"/>
        <end position="133"/>
    </location>
</feature>
<dbReference type="InterPro" id="IPR012677">
    <property type="entry name" value="Nucleotide-bd_a/b_plait_sf"/>
</dbReference>
<feature type="compositionally biased region" description="Acidic residues" evidence="1">
    <location>
        <begin position="160"/>
        <end position="174"/>
    </location>
</feature>
<dbReference type="EMBL" id="JAZGUE010000001">
    <property type="protein sequence ID" value="KAL2271896.1"/>
    <property type="molecule type" value="Genomic_DNA"/>
</dbReference>
<dbReference type="RefSeq" id="XP_070870620.1">
    <property type="nucleotide sequence ID" value="XM_071007407.1"/>
</dbReference>
<evidence type="ECO:0000313" key="2">
    <source>
        <dbReference type="EMBL" id="KAL2271896.1"/>
    </source>
</evidence>
<dbReference type="GeneID" id="98122051"/>
<evidence type="ECO:0000256" key="1">
    <source>
        <dbReference type="SAM" id="MobiDB-lite"/>
    </source>
</evidence>
<organism evidence="2 3">
    <name type="scientific">Remersonia thermophila</name>
    <dbReference type="NCBI Taxonomy" id="72144"/>
    <lineage>
        <taxon>Eukaryota</taxon>
        <taxon>Fungi</taxon>
        <taxon>Dikarya</taxon>
        <taxon>Ascomycota</taxon>
        <taxon>Pezizomycotina</taxon>
        <taxon>Sordariomycetes</taxon>
        <taxon>Sordariomycetidae</taxon>
        <taxon>Sordariales</taxon>
        <taxon>Sordariales incertae sedis</taxon>
        <taxon>Remersonia</taxon>
    </lineage>
</organism>
<feature type="compositionally biased region" description="Low complexity" evidence="1">
    <location>
        <begin position="145"/>
        <end position="156"/>
    </location>
</feature>
<feature type="region of interest" description="Disordered" evidence="1">
    <location>
        <begin position="90"/>
        <end position="200"/>
    </location>
</feature>
<dbReference type="Proteomes" id="UP001600064">
    <property type="component" value="Unassembled WGS sequence"/>
</dbReference>
<dbReference type="SUPFAM" id="SSF54928">
    <property type="entry name" value="RNA-binding domain, RBD"/>
    <property type="match status" value="1"/>
</dbReference>
<sequence>MNTMSMTEPWSASSQDDQVTISRRALETLQRRARLNADPPPRNGYQTSVVLSRADYDRLMLISQQYSNLTRNLLRGGVPQETVELLSQDHDANPVAQQAVPSEDKDDGGARLNPPPTPTQAPTQATTPATGGPRVHAAGDRPPTRRASQRQQRSNSWAEGDGDEGDEGDEDENGPDSPLGTPPGADYAHSPSRRSQLERNCSRSLQLTNLAEGTTHADITAAVRGGMLLDIHLRGHERAATISFANSADAKQFFDHVRRNDLYIRNRRIEVKWNDRHFTLPGHVANKIAAGATRNLVLHGYDDRHTEDVIREDLDHIHNLVVIKVEFSSGNCYIGLNSVHNAIYARQCMMSRLRYKSKKITYDADECAQPYPPPPQRKASYREAAPQKKPLAPTAHNRFHLLHLDGGDKDDAPSPAASPFRAKNAIGIAARGMR</sequence>
<evidence type="ECO:0008006" key="4">
    <source>
        <dbReference type="Google" id="ProtNLM"/>
    </source>
</evidence>